<dbReference type="Ensembl" id="ENSCHIT00010022364.1">
    <property type="protein sequence ID" value="ENSCHIP00010015934.1"/>
    <property type="gene ID" value="ENSCHIG00010011659.1"/>
</dbReference>
<keyword evidence="8" id="KW-1133">Transmembrane helix</keyword>
<dbReference type="PANTHER" id="PTHR10269">
    <property type="entry name" value="GDNF RECEPTOR ALPHA"/>
    <property type="match status" value="1"/>
</dbReference>
<evidence type="ECO:0000256" key="7">
    <source>
        <dbReference type="ARBA" id="ARBA00023180"/>
    </source>
</evidence>
<reference evidence="10" key="2">
    <citation type="submission" date="2025-08" db="UniProtKB">
        <authorList>
            <consortium name="Ensembl"/>
        </authorList>
    </citation>
    <scope>IDENTIFICATION</scope>
</reference>
<dbReference type="InterPro" id="IPR016017">
    <property type="entry name" value="GDNF/GAS1"/>
</dbReference>
<evidence type="ECO:0000313" key="10">
    <source>
        <dbReference type="Ensembl" id="ENSCHIP00010015934.1"/>
    </source>
</evidence>
<reference evidence="10" key="1">
    <citation type="submission" date="2019-03" db="EMBL/GenBank/DDBJ databases">
        <title>Genome sequencing and reference-guided assembly of Black Bengal Goat (Capra hircus).</title>
        <authorList>
            <person name="Siddiki A.Z."/>
            <person name="Baten A."/>
            <person name="Billah M."/>
            <person name="Alam M.A.U."/>
            <person name="Shawrob K.S.M."/>
            <person name="Saha S."/>
            <person name="Chowdhury M."/>
            <person name="Rahman A.H."/>
            <person name="Stear M."/>
            <person name="Miah G."/>
            <person name="Das G.B."/>
            <person name="Hossain M.M."/>
            <person name="Kumkum M."/>
            <person name="Islam M.S."/>
            <person name="Mollah A.M."/>
            <person name="Ahsan A."/>
            <person name="Tusar F."/>
            <person name="Khan M.K.I."/>
        </authorList>
    </citation>
    <scope>NUCLEOTIDE SEQUENCE [LARGE SCALE GENOMIC DNA]</scope>
</reference>
<dbReference type="GO" id="GO:0007399">
    <property type="term" value="P:nervous system development"/>
    <property type="evidence" value="ECO:0007669"/>
    <property type="project" value="TreeGrafter"/>
</dbReference>
<evidence type="ECO:0000256" key="1">
    <source>
        <dbReference type="ARBA" id="ARBA00004236"/>
    </source>
</evidence>
<feature type="transmembrane region" description="Helical" evidence="8">
    <location>
        <begin position="570"/>
        <end position="589"/>
    </location>
</feature>
<dbReference type="SMART" id="SM00907">
    <property type="entry name" value="GDNF"/>
    <property type="match status" value="4"/>
</dbReference>
<sequence>MPLIKTQTKTVSSGKHKGMITFPGDEKFLHCGEESFCKHCFSGSVRGTVTEATHVLSTLEFGAPVEKDEVNSPKLTTMIVFIFFAVGLCLNKSTSQTTDCTYLRELCLSDADGCKHAWRIMEDACSVSGNTCQMKNSSSCDLSIQSLVESNLQFKDCLCPDDLYCTFNKLLGNKCINESEEPALSSNLASHSNVTEWLHEKETSLIMEKKSDCVMAARMCQESEHCALLYESFKKTCRRESEQCKTLDGRYLCSALRENLQETILWDCQCSDPLKAECTEIWKSLSEGICIKDAQINPVPSFTEDNESELSLGIVSDNIKEDNKYKWNRTTLSYHGSRGVQSCLEVAEVCVGDALCNAQLALYLKACSADGELCDVKHCQAAIRFFYQNMPFNIAQMLAFCDCAPADEPCQQSREALHSRPCAVNRVPTPTCLDVIHSCQDDELCRRRYRTFQAKCWRHVMRKCHEDETCIGTLSKQDLTCSGSDDCKAAYIGTLGTVLQVQCTCRTITQSEESLCEIFQHMLHRKSCFSKFYIHIYATYGEGNVTYIDFLYTPRSNNLTWKIYSQRQCYVCYSVFKCFLIMLCAYAVLTHLSASDARF</sequence>
<comment type="similarity">
    <text evidence="2">Belongs to the GDNFR family.</text>
</comment>
<organism evidence="10">
    <name type="scientific">Capra hircus</name>
    <name type="common">Goat</name>
    <dbReference type="NCBI Taxonomy" id="9925"/>
    <lineage>
        <taxon>Eukaryota</taxon>
        <taxon>Metazoa</taxon>
        <taxon>Chordata</taxon>
        <taxon>Craniata</taxon>
        <taxon>Vertebrata</taxon>
        <taxon>Euteleostomi</taxon>
        <taxon>Mammalia</taxon>
        <taxon>Eutheria</taxon>
        <taxon>Laurasiatheria</taxon>
        <taxon>Artiodactyla</taxon>
        <taxon>Ruminantia</taxon>
        <taxon>Pecora</taxon>
        <taxon>Bovidae</taxon>
        <taxon>Caprinae</taxon>
        <taxon>Capra</taxon>
    </lineage>
</organism>
<dbReference type="SUPFAM" id="SSF110035">
    <property type="entry name" value="GDNF receptor-like"/>
    <property type="match status" value="3"/>
</dbReference>
<evidence type="ECO:0000256" key="3">
    <source>
        <dbReference type="ARBA" id="ARBA00022475"/>
    </source>
</evidence>
<evidence type="ECO:0000259" key="9">
    <source>
        <dbReference type="SMART" id="SM00907"/>
    </source>
</evidence>
<feature type="domain" description="GDNF/GAS1" evidence="9">
    <location>
        <begin position="343"/>
        <end position="422"/>
    </location>
</feature>
<feature type="domain" description="GDNF/GAS1" evidence="9">
    <location>
        <begin position="213"/>
        <end position="290"/>
    </location>
</feature>
<keyword evidence="8" id="KW-0812">Transmembrane</keyword>
<evidence type="ECO:0000256" key="4">
    <source>
        <dbReference type="ARBA" id="ARBA00022729"/>
    </source>
</evidence>
<keyword evidence="3" id="KW-1003">Cell membrane</keyword>
<evidence type="ECO:0000256" key="2">
    <source>
        <dbReference type="ARBA" id="ARBA00005961"/>
    </source>
</evidence>
<keyword evidence="5 8" id="KW-0472">Membrane</keyword>
<dbReference type="InterPro" id="IPR037193">
    <property type="entry name" value="GDNF_alpha"/>
</dbReference>
<dbReference type="AlphaFoldDB" id="A0A8C2P7H9"/>
<dbReference type="GO" id="GO:0038023">
    <property type="term" value="F:signaling receptor activity"/>
    <property type="evidence" value="ECO:0007669"/>
    <property type="project" value="InterPro"/>
</dbReference>
<evidence type="ECO:0000256" key="8">
    <source>
        <dbReference type="SAM" id="Phobius"/>
    </source>
</evidence>
<dbReference type="GO" id="GO:0043235">
    <property type="term" value="C:receptor complex"/>
    <property type="evidence" value="ECO:0007669"/>
    <property type="project" value="TreeGrafter"/>
</dbReference>
<feature type="domain" description="GDNF/GAS1" evidence="9">
    <location>
        <begin position="100"/>
        <end position="175"/>
    </location>
</feature>
<keyword evidence="4" id="KW-0732">Signal</keyword>
<accession>A0A8C2P7H9</accession>
<keyword evidence="7" id="KW-0325">Glycoprotein</keyword>
<dbReference type="InterPro" id="IPR003438">
    <property type="entry name" value="GDNF_rcpt"/>
</dbReference>
<dbReference type="GO" id="GO:0009897">
    <property type="term" value="C:external side of plasma membrane"/>
    <property type="evidence" value="ECO:0007669"/>
    <property type="project" value="TreeGrafter"/>
</dbReference>
<comment type="subcellular location">
    <subcellularLocation>
        <location evidence="1">Cell membrane</location>
    </subcellularLocation>
</comment>
<keyword evidence="6" id="KW-0675">Receptor</keyword>
<dbReference type="Pfam" id="PF02351">
    <property type="entry name" value="GDNF"/>
    <property type="match status" value="2"/>
</dbReference>
<dbReference type="GO" id="GO:0007169">
    <property type="term" value="P:cell surface receptor protein tyrosine kinase signaling pathway"/>
    <property type="evidence" value="ECO:0007669"/>
    <property type="project" value="UniProtKB-ARBA"/>
</dbReference>
<proteinExistence type="inferred from homology"/>
<evidence type="ECO:0000256" key="6">
    <source>
        <dbReference type="ARBA" id="ARBA00023170"/>
    </source>
</evidence>
<protein>
    <recommendedName>
        <fullName evidence="9">GDNF/GAS1 domain-containing protein</fullName>
    </recommendedName>
</protein>
<evidence type="ECO:0000256" key="5">
    <source>
        <dbReference type="ARBA" id="ARBA00023136"/>
    </source>
</evidence>
<feature type="domain" description="GDNF/GAS1" evidence="9">
    <location>
        <begin position="432"/>
        <end position="528"/>
    </location>
</feature>
<name>A0A8C2P7H9_CAPHI</name>
<dbReference type="PANTHER" id="PTHR10269:SF1">
    <property type="entry name" value="GDNF FAMILY RECEPTOR ALPHA-LIKE"/>
    <property type="match status" value="1"/>
</dbReference>